<feature type="non-terminal residue" evidence="1">
    <location>
        <position position="1"/>
    </location>
</feature>
<sequence length="91" mass="8857">RIAGARGGGLPGLVAQVHAAAGRVLPDVEAPVGAHAQAHGRADATARAYQGVGLQVHVLGGGVVAQVVAAAALVGQKKPGAARVVVKAHPR</sequence>
<protein>
    <submittedName>
        <fullName evidence="1">Uncharacterized protein</fullName>
    </submittedName>
</protein>
<comment type="caution">
    <text evidence="1">The sequence shown here is derived from an EMBL/GenBank/DDBJ whole genome shotgun (WGS) entry which is preliminary data.</text>
</comment>
<reference evidence="1" key="1">
    <citation type="journal article" date="2019" name="Sci. Rep.">
        <title>Draft genome of Tanacetum cinerariifolium, the natural source of mosquito coil.</title>
        <authorList>
            <person name="Yamashiro T."/>
            <person name="Shiraishi A."/>
            <person name="Satake H."/>
            <person name="Nakayama K."/>
        </authorList>
    </citation>
    <scope>NUCLEOTIDE SEQUENCE</scope>
</reference>
<dbReference type="AlphaFoldDB" id="A0A699XEX2"/>
<evidence type="ECO:0000313" key="1">
    <source>
        <dbReference type="EMBL" id="GFD56528.1"/>
    </source>
</evidence>
<gene>
    <name evidence="1" type="ORF">Tci_928497</name>
</gene>
<name>A0A699XEX2_TANCI</name>
<accession>A0A699XEX2</accession>
<organism evidence="1">
    <name type="scientific">Tanacetum cinerariifolium</name>
    <name type="common">Dalmatian daisy</name>
    <name type="synonym">Chrysanthemum cinerariifolium</name>
    <dbReference type="NCBI Taxonomy" id="118510"/>
    <lineage>
        <taxon>Eukaryota</taxon>
        <taxon>Viridiplantae</taxon>
        <taxon>Streptophyta</taxon>
        <taxon>Embryophyta</taxon>
        <taxon>Tracheophyta</taxon>
        <taxon>Spermatophyta</taxon>
        <taxon>Magnoliopsida</taxon>
        <taxon>eudicotyledons</taxon>
        <taxon>Gunneridae</taxon>
        <taxon>Pentapetalae</taxon>
        <taxon>asterids</taxon>
        <taxon>campanulids</taxon>
        <taxon>Asterales</taxon>
        <taxon>Asteraceae</taxon>
        <taxon>Asteroideae</taxon>
        <taxon>Anthemideae</taxon>
        <taxon>Anthemidinae</taxon>
        <taxon>Tanacetum</taxon>
    </lineage>
</organism>
<proteinExistence type="predicted"/>
<feature type="non-terminal residue" evidence="1">
    <location>
        <position position="91"/>
    </location>
</feature>
<dbReference type="EMBL" id="BKCJ011830525">
    <property type="protein sequence ID" value="GFD56528.1"/>
    <property type="molecule type" value="Genomic_DNA"/>
</dbReference>